<dbReference type="PANTHER" id="PTHR30137">
    <property type="entry name" value="LUCIFERASE-LIKE MONOOXYGENASE"/>
    <property type="match status" value="1"/>
</dbReference>
<dbReference type="InterPro" id="IPR050766">
    <property type="entry name" value="Bact_Lucif_Oxidored"/>
</dbReference>
<dbReference type="CDD" id="cd00347">
    <property type="entry name" value="Flavin_utilizing_monoxygenases"/>
    <property type="match status" value="1"/>
</dbReference>
<sequence length="349" mass="36868">MKLSVLDLVPVRTDQNSSEAIAASIGLAQAADRLGYTRYWVAEHHNMASVASTNPPIIIAILASRTERIRVGSGGVMLPNHAPLVVAEQFAALEAVAPGRIDLALGRAPGSDPLVTAVLNRSGATSDVNAFPNSVGDIIALLSPEGATVRLTSGQEYGLKATPRATSVPDVWLLGSSDYSAQLAASMGLPYVFAHHFSGEGTERALDLYRSQFRPSEFLEAPRTFLTANVVAADTADEASLLALPQMQQMARLRTNDPLGALLTVEEALAADVTDLQKEFVERMRGTWIVDDGAGAAARVRQLGERFGVDEVMVSPGASARQGTASDAAPARIRTLELLAEQLLTSDAA</sequence>
<dbReference type="AlphaFoldDB" id="A0A1T5KLR2"/>
<dbReference type="InterPro" id="IPR019949">
    <property type="entry name" value="CmoO-like"/>
</dbReference>
<organism evidence="3 4">
    <name type="scientific">Okibacterium fritillariae</name>
    <dbReference type="NCBI Taxonomy" id="123320"/>
    <lineage>
        <taxon>Bacteria</taxon>
        <taxon>Bacillati</taxon>
        <taxon>Actinomycetota</taxon>
        <taxon>Actinomycetes</taxon>
        <taxon>Micrococcales</taxon>
        <taxon>Microbacteriaceae</taxon>
        <taxon>Okibacterium</taxon>
    </lineage>
</organism>
<dbReference type="Gene3D" id="3.20.20.30">
    <property type="entry name" value="Luciferase-like domain"/>
    <property type="match status" value="1"/>
</dbReference>
<keyword evidence="4" id="KW-1185">Reference proteome</keyword>
<comment type="similarity">
    <text evidence="1">To bacterial alkanal monooxygenase alpha and beta chains.</text>
</comment>
<protein>
    <submittedName>
        <fullName evidence="3">Luciferase family oxidoreductase, group 1</fullName>
    </submittedName>
</protein>
<dbReference type="Proteomes" id="UP000190857">
    <property type="component" value="Unassembled WGS sequence"/>
</dbReference>
<gene>
    <name evidence="3" type="ORF">SAMN06309945_2387</name>
</gene>
<accession>A0A1T5KLR2</accession>
<dbReference type="RefSeq" id="WP_234991181.1">
    <property type="nucleotide sequence ID" value="NZ_FUZP01000002.1"/>
</dbReference>
<evidence type="ECO:0000256" key="1">
    <source>
        <dbReference type="ARBA" id="ARBA00007789"/>
    </source>
</evidence>
<feature type="domain" description="Luciferase-like" evidence="2">
    <location>
        <begin position="1"/>
        <end position="310"/>
    </location>
</feature>
<dbReference type="PANTHER" id="PTHR30137:SF6">
    <property type="entry name" value="LUCIFERASE-LIKE MONOOXYGENASE"/>
    <property type="match status" value="1"/>
</dbReference>
<dbReference type="GO" id="GO:0016705">
    <property type="term" value="F:oxidoreductase activity, acting on paired donors, with incorporation or reduction of molecular oxygen"/>
    <property type="evidence" value="ECO:0007669"/>
    <property type="project" value="InterPro"/>
</dbReference>
<dbReference type="InterPro" id="IPR036661">
    <property type="entry name" value="Luciferase-like_sf"/>
</dbReference>
<dbReference type="SUPFAM" id="SSF51679">
    <property type="entry name" value="Bacterial luciferase-like"/>
    <property type="match status" value="1"/>
</dbReference>
<evidence type="ECO:0000313" key="4">
    <source>
        <dbReference type="Proteomes" id="UP000190857"/>
    </source>
</evidence>
<dbReference type="InterPro" id="IPR011251">
    <property type="entry name" value="Luciferase-like_dom"/>
</dbReference>
<dbReference type="Pfam" id="PF00296">
    <property type="entry name" value="Bac_luciferase"/>
    <property type="match status" value="1"/>
</dbReference>
<evidence type="ECO:0000259" key="2">
    <source>
        <dbReference type="Pfam" id="PF00296"/>
    </source>
</evidence>
<proteinExistence type="predicted"/>
<dbReference type="GO" id="GO:0005829">
    <property type="term" value="C:cytosol"/>
    <property type="evidence" value="ECO:0007669"/>
    <property type="project" value="TreeGrafter"/>
</dbReference>
<reference evidence="3 4" key="1">
    <citation type="submission" date="2017-02" db="EMBL/GenBank/DDBJ databases">
        <authorList>
            <person name="Peterson S.W."/>
        </authorList>
    </citation>
    <scope>NUCLEOTIDE SEQUENCE [LARGE SCALE GENOMIC DNA]</scope>
    <source>
        <strain evidence="3 4">VKM Ac-2059</strain>
    </source>
</reference>
<dbReference type="STRING" id="123320.SAMN06309945_2387"/>
<evidence type="ECO:0000313" key="3">
    <source>
        <dbReference type="EMBL" id="SKC64600.1"/>
    </source>
</evidence>
<dbReference type="NCBIfam" id="TIGR03558">
    <property type="entry name" value="oxido_grp_1"/>
    <property type="match status" value="1"/>
</dbReference>
<name>A0A1T5KLR2_9MICO</name>
<dbReference type="EMBL" id="FUZP01000002">
    <property type="protein sequence ID" value="SKC64600.1"/>
    <property type="molecule type" value="Genomic_DNA"/>
</dbReference>